<proteinExistence type="inferred from homology"/>
<sequence>MNRIALIHTVPTVYLSFANGLKELLPDTKITNMLDDFLASDAEVRGYFSKENQRRLYSFLDAAEKTHPDVIAVTCSTLSPYVVAARALYDIPLVTIDELMICESVRIGTSMLIVSTAESTVIPTKNKLLDEAVRQKKHILIDNIVCNEAYVAIKNRDTERHDKHVLKAIHEIQKNYDVIILAQASMAHLEQQVRAITSSIVVSSPRFCIQNIMAVLKTCQ</sequence>
<dbReference type="Proteomes" id="UP000008466">
    <property type="component" value="Chromosome"/>
</dbReference>
<dbReference type="InterPro" id="IPR053714">
    <property type="entry name" value="Iso_Racemase_Enz_sf"/>
</dbReference>
<keyword evidence="3" id="KW-1185">Reference proteome</keyword>
<dbReference type="InterPro" id="IPR015942">
    <property type="entry name" value="Asp/Glu/hydantoin_racemase"/>
</dbReference>
<dbReference type="EMBL" id="CP002541">
    <property type="protein sequence ID" value="ADY14476.1"/>
    <property type="molecule type" value="Genomic_DNA"/>
</dbReference>
<reference evidence="3" key="1">
    <citation type="submission" date="2011-02" db="EMBL/GenBank/DDBJ databases">
        <title>Complete sequence of Spirochaeta sp. Buddy.</title>
        <authorList>
            <person name="Lucas S."/>
            <person name="Copeland A."/>
            <person name="Lapidus A."/>
            <person name="Cheng J.-F."/>
            <person name="Goodwin L."/>
            <person name="Pitluck S."/>
            <person name="Zeytun A."/>
            <person name="Detter J.C."/>
            <person name="Han C."/>
            <person name="Tapia R."/>
            <person name="Land M."/>
            <person name="Hauser L."/>
            <person name="Kyrpides N."/>
            <person name="Ivanova N."/>
            <person name="Mikhailova N."/>
            <person name="Pagani I."/>
            <person name="Ritalahti K.M."/>
            <person name="Loeffler F.E."/>
            <person name="Woyke T."/>
        </authorList>
    </citation>
    <scope>NUCLEOTIDE SEQUENCE [LARGE SCALE GENOMIC DNA]</scope>
    <source>
        <strain evidence="3">ATCC BAA-1886 / DSM 22777 / Buddy</strain>
    </source>
</reference>
<accession>F0RT32</accession>
<dbReference type="OrthoDB" id="978447at2"/>
<evidence type="ECO:0000313" key="3">
    <source>
        <dbReference type="Proteomes" id="UP000008466"/>
    </source>
</evidence>
<name>F0RT32_SPHGB</name>
<dbReference type="KEGG" id="sbu:SpiBuddy_2665"/>
<dbReference type="STRING" id="158189.SpiBuddy_2665"/>
<protein>
    <submittedName>
        <fullName evidence="2">Asp/Glu/hydantoin racemase</fullName>
    </submittedName>
</protein>
<gene>
    <name evidence="2" type="ordered locus">SpiBuddy_2665</name>
</gene>
<dbReference type="AlphaFoldDB" id="F0RT32"/>
<evidence type="ECO:0000256" key="1">
    <source>
        <dbReference type="ARBA" id="ARBA00038414"/>
    </source>
</evidence>
<dbReference type="Pfam" id="PF01177">
    <property type="entry name" value="Asp_Glu_race"/>
    <property type="match status" value="1"/>
</dbReference>
<dbReference type="eggNOG" id="COG4126">
    <property type="taxonomic scope" value="Bacteria"/>
</dbReference>
<comment type="similarity">
    <text evidence="1">Belongs to the HyuE racemase family.</text>
</comment>
<dbReference type="HOGENOM" id="CLU_079356_0_0_12"/>
<dbReference type="Gene3D" id="3.40.50.12500">
    <property type="match status" value="1"/>
</dbReference>
<organism evidence="2 3">
    <name type="scientific">Sphaerochaeta globosa (strain ATCC BAA-1886 / DSM 22777 / Buddy)</name>
    <name type="common">Spirochaeta sp. (strain Buddy)</name>
    <dbReference type="NCBI Taxonomy" id="158189"/>
    <lineage>
        <taxon>Bacteria</taxon>
        <taxon>Pseudomonadati</taxon>
        <taxon>Spirochaetota</taxon>
        <taxon>Spirochaetia</taxon>
        <taxon>Spirochaetales</taxon>
        <taxon>Sphaerochaetaceae</taxon>
        <taxon>Sphaerochaeta</taxon>
    </lineage>
</organism>
<dbReference type="RefSeq" id="WP_013608320.1">
    <property type="nucleotide sequence ID" value="NC_015152.1"/>
</dbReference>
<dbReference type="GO" id="GO:0047661">
    <property type="term" value="F:amino-acid racemase activity"/>
    <property type="evidence" value="ECO:0007669"/>
    <property type="project" value="InterPro"/>
</dbReference>
<evidence type="ECO:0000313" key="2">
    <source>
        <dbReference type="EMBL" id="ADY14476.1"/>
    </source>
</evidence>